<accession>A0A2M8FEV3</accession>
<dbReference type="Proteomes" id="UP000230391">
    <property type="component" value="Unassembled WGS sequence"/>
</dbReference>
<evidence type="ECO:0000313" key="2">
    <source>
        <dbReference type="Proteomes" id="UP000230391"/>
    </source>
</evidence>
<gene>
    <name evidence="1" type="ORF">CO026_02045</name>
</gene>
<reference evidence="2" key="1">
    <citation type="submission" date="2017-09" db="EMBL/GenBank/DDBJ databases">
        <title>Depth-based differentiation of microbial function through sediment-hosted aquifers and enrichment of novel symbionts in the deep terrestrial subsurface.</title>
        <authorList>
            <person name="Probst A.J."/>
            <person name="Ladd B."/>
            <person name="Jarett J.K."/>
            <person name="Geller-Mcgrath D.E."/>
            <person name="Sieber C.M.K."/>
            <person name="Emerson J.B."/>
            <person name="Anantharaman K."/>
            <person name="Thomas B.C."/>
            <person name="Malmstrom R."/>
            <person name="Stieglmeier M."/>
            <person name="Klingl A."/>
            <person name="Woyke T."/>
            <person name="Ryan C.M."/>
            <person name="Banfield J.F."/>
        </authorList>
    </citation>
    <scope>NUCLEOTIDE SEQUENCE [LARGE SCALE GENOMIC DNA]</scope>
</reference>
<sequence length="89" mass="10089">MKIIKPIFNLNKEEQAEHDALVRSGYKSASLTPERKQEFVEAAKNTIAKNKMITIRLSERNLIKIKAAAAREGLPYQTFISALLHKHVS</sequence>
<organism evidence="1 2">
    <name type="scientific">Candidatus Kaiserbacteria bacterium CG_4_9_14_0_2_um_filter_41_32</name>
    <dbReference type="NCBI Taxonomy" id="1974601"/>
    <lineage>
        <taxon>Bacteria</taxon>
        <taxon>Candidatus Kaiseribacteriota</taxon>
    </lineage>
</organism>
<name>A0A2M8FEV3_9BACT</name>
<evidence type="ECO:0000313" key="1">
    <source>
        <dbReference type="EMBL" id="PJC56122.1"/>
    </source>
</evidence>
<protein>
    <submittedName>
        <fullName evidence="1">Antitoxin</fullName>
    </submittedName>
</protein>
<proteinExistence type="predicted"/>
<comment type="caution">
    <text evidence="1">The sequence shown here is derived from an EMBL/GenBank/DDBJ whole genome shotgun (WGS) entry which is preliminary data.</text>
</comment>
<dbReference type="EMBL" id="PFRD01000078">
    <property type="protein sequence ID" value="PJC56122.1"/>
    <property type="molecule type" value="Genomic_DNA"/>
</dbReference>
<dbReference type="AlphaFoldDB" id="A0A2M8FEV3"/>